<name>A0ABU5LUG8_9SPHN</name>
<gene>
    <name evidence="2" type="ORF">N4G62_16155</name>
</gene>
<evidence type="ECO:0008006" key="4">
    <source>
        <dbReference type="Google" id="ProtNLM"/>
    </source>
</evidence>
<organism evidence="2 3">
    <name type="scientific">Sphingomonas sanguinis</name>
    <dbReference type="NCBI Taxonomy" id="33051"/>
    <lineage>
        <taxon>Bacteria</taxon>
        <taxon>Pseudomonadati</taxon>
        <taxon>Pseudomonadota</taxon>
        <taxon>Alphaproteobacteria</taxon>
        <taxon>Sphingomonadales</taxon>
        <taxon>Sphingomonadaceae</taxon>
        <taxon>Sphingomonas</taxon>
    </lineage>
</organism>
<dbReference type="RefSeq" id="WP_219020780.1">
    <property type="nucleotide sequence ID" value="NZ_CP079203.1"/>
</dbReference>
<evidence type="ECO:0000256" key="1">
    <source>
        <dbReference type="SAM" id="MobiDB-lite"/>
    </source>
</evidence>
<keyword evidence="3" id="KW-1185">Reference proteome</keyword>
<reference evidence="3" key="1">
    <citation type="submission" date="2023-07" db="EMBL/GenBank/DDBJ databases">
        <title>Whole genome sequence analysis of rice epiphytic Sphingomonas sanguinis OsEp_Plm_15B2.</title>
        <authorList>
            <person name="Sahu K.P."/>
            <person name="Asharani P."/>
            <person name="Reddy B."/>
            <person name="Kumar A."/>
        </authorList>
    </citation>
    <scope>NUCLEOTIDE SEQUENCE [LARGE SCALE GENOMIC DNA]</scope>
    <source>
        <strain evidence="3">OsEp_Plm_15B2</strain>
    </source>
</reference>
<sequence>MHRLTGTLPALALLAACSGPSDVPSGQSGTQVMGEAYDASDPAPPGSDEARRLLKAYFAKHPACTPFFKMPWDVAVDSPEMRQRAQAFVDAGLLRLAGRSSFPGAVGPRPALRYVPTAEGDRYFRAHAPEKGGGKDALCYGTVTPTQVAVENADPMMRRAEIAYRFRLTDIPAWTRSPGITALYPWLQKALTEERNDRVDLVFRDGAWRLDDTPTPLSLDLQQLSH</sequence>
<dbReference type="Proteomes" id="UP001292182">
    <property type="component" value="Unassembled WGS sequence"/>
</dbReference>
<comment type="caution">
    <text evidence="2">The sequence shown here is derived from an EMBL/GenBank/DDBJ whole genome shotgun (WGS) entry which is preliminary data.</text>
</comment>
<feature type="region of interest" description="Disordered" evidence="1">
    <location>
        <begin position="22"/>
        <end position="48"/>
    </location>
</feature>
<accession>A0ABU5LUG8</accession>
<proteinExistence type="predicted"/>
<protein>
    <recommendedName>
        <fullName evidence="4">Lipoprotein</fullName>
    </recommendedName>
</protein>
<dbReference type="EMBL" id="JAOBTW010000021">
    <property type="protein sequence ID" value="MDZ7283564.1"/>
    <property type="molecule type" value="Genomic_DNA"/>
</dbReference>
<evidence type="ECO:0000313" key="2">
    <source>
        <dbReference type="EMBL" id="MDZ7283564.1"/>
    </source>
</evidence>
<dbReference type="PROSITE" id="PS51257">
    <property type="entry name" value="PROKAR_LIPOPROTEIN"/>
    <property type="match status" value="1"/>
</dbReference>
<evidence type="ECO:0000313" key="3">
    <source>
        <dbReference type="Proteomes" id="UP001292182"/>
    </source>
</evidence>